<gene>
    <name evidence="7" type="ORF">soil367_04795</name>
</gene>
<dbReference type="GO" id="GO:0047693">
    <property type="term" value="F:ATP diphosphatase activity"/>
    <property type="evidence" value="ECO:0007669"/>
    <property type="project" value="UniProtKB-EC"/>
</dbReference>
<dbReference type="InterPro" id="IPR048011">
    <property type="entry name" value="NTP-PPase_MazG-like_C"/>
</dbReference>
<dbReference type="GO" id="GO:0006950">
    <property type="term" value="P:response to stress"/>
    <property type="evidence" value="ECO:0007669"/>
    <property type="project" value="UniProtKB-ARBA"/>
</dbReference>
<proteinExistence type="inferred from homology"/>
<dbReference type="PANTHER" id="PTHR30522:SF0">
    <property type="entry name" value="NUCLEOSIDE TRIPHOSPHATE PYROPHOSPHOHYDROLASE"/>
    <property type="match status" value="1"/>
</dbReference>
<dbReference type="Gene3D" id="1.10.287.1080">
    <property type="entry name" value="MazG-like"/>
    <property type="match status" value="2"/>
</dbReference>
<evidence type="ECO:0000256" key="3">
    <source>
        <dbReference type="ARBA" id="ARBA00066372"/>
    </source>
</evidence>
<dbReference type="AlphaFoldDB" id="A0A4P7XEH2"/>
<feature type="region of interest" description="Disordered" evidence="5">
    <location>
        <begin position="274"/>
        <end position="298"/>
    </location>
</feature>
<evidence type="ECO:0000256" key="2">
    <source>
        <dbReference type="ARBA" id="ARBA00061115"/>
    </source>
</evidence>
<feature type="compositionally biased region" description="Basic and acidic residues" evidence="5">
    <location>
        <begin position="288"/>
        <end position="298"/>
    </location>
</feature>
<dbReference type="GO" id="GO:0006203">
    <property type="term" value="P:dGTP catabolic process"/>
    <property type="evidence" value="ECO:0007669"/>
    <property type="project" value="TreeGrafter"/>
</dbReference>
<dbReference type="InterPro" id="IPR011551">
    <property type="entry name" value="NTP_PyrPHydrolase_MazG"/>
</dbReference>
<dbReference type="EC" id="3.6.1.8" evidence="3"/>
<evidence type="ECO:0000256" key="1">
    <source>
        <dbReference type="ARBA" id="ARBA00052141"/>
    </source>
</evidence>
<dbReference type="Proteomes" id="UP000298049">
    <property type="component" value="Chromosome"/>
</dbReference>
<dbReference type="GO" id="GO:0046061">
    <property type="term" value="P:dATP catabolic process"/>
    <property type="evidence" value="ECO:0007669"/>
    <property type="project" value="TreeGrafter"/>
</dbReference>
<evidence type="ECO:0000259" key="6">
    <source>
        <dbReference type="Pfam" id="PF03819"/>
    </source>
</evidence>
<dbReference type="SUPFAM" id="SSF101386">
    <property type="entry name" value="all-alpha NTP pyrophosphatases"/>
    <property type="match status" value="2"/>
</dbReference>
<dbReference type="InterPro" id="IPR004518">
    <property type="entry name" value="MazG-like_dom"/>
</dbReference>
<protein>
    <recommendedName>
        <fullName evidence="4">Nucleoside triphosphate pyrophosphohydrolase</fullName>
        <ecNumber evidence="3">3.6.1.8</ecNumber>
    </recommendedName>
</protein>
<evidence type="ECO:0000256" key="5">
    <source>
        <dbReference type="SAM" id="MobiDB-lite"/>
    </source>
</evidence>
<dbReference type="FunFam" id="1.10.287.1080:FF:000001">
    <property type="entry name" value="Nucleoside triphosphate pyrophosphohydrolase"/>
    <property type="match status" value="1"/>
</dbReference>
<feature type="domain" description="NTP pyrophosphohydrolase MazG-like" evidence="6">
    <location>
        <begin position="30"/>
        <end position="103"/>
    </location>
</feature>
<dbReference type="KEGG" id="hmi:soil367_04795"/>
<organism evidence="7 8">
    <name type="scientific">Hydrocarboniclastica marina</name>
    <dbReference type="NCBI Taxonomy" id="2259620"/>
    <lineage>
        <taxon>Bacteria</taxon>
        <taxon>Pseudomonadati</taxon>
        <taxon>Pseudomonadota</taxon>
        <taxon>Gammaproteobacteria</taxon>
        <taxon>Alteromonadales</taxon>
        <taxon>Alteromonadaceae</taxon>
        <taxon>Hydrocarboniclastica</taxon>
    </lineage>
</organism>
<dbReference type="GO" id="GO:0046076">
    <property type="term" value="P:dTTP catabolic process"/>
    <property type="evidence" value="ECO:0007669"/>
    <property type="project" value="TreeGrafter"/>
</dbReference>
<dbReference type="InterPro" id="IPR048015">
    <property type="entry name" value="NTP-PPase_MazG-like_N"/>
</dbReference>
<keyword evidence="7" id="KW-0378">Hydrolase</keyword>
<dbReference type="RefSeq" id="WP_136547433.1">
    <property type="nucleotide sequence ID" value="NZ_CP031093.1"/>
</dbReference>
<dbReference type="Pfam" id="PF03819">
    <property type="entry name" value="MazG"/>
    <property type="match status" value="2"/>
</dbReference>
<dbReference type="GO" id="GO:0046047">
    <property type="term" value="P:TTP catabolic process"/>
    <property type="evidence" value="ECO:0007669"/>
    <property type="project" value="TreeGrafter"/>
</dbReference>
<dbReference type="NCBIfam" id="NF007113">
    <property type="entry name" value="PRK09562.1"/>
    <property type="match status" value="1"/>
</dbReference>
<dbReference type="PANTHER" id="PTHR30522">
    <property type="entry name" value="NUCLEOSIDE TRIPHOSPHATE PYROPHOSPHOHYDROLASE"/>
    <property type="match status" value="1"/>
</dbReference>
<accession>A0A4P7XEH2</accession>
<dbReference type="GO" id="GO:0046052">
    <property type="term" value="P:UTP catabolic process"/>
    <property type="evidence" value="ECO:0007669"/>
    <property type="project" value="TreeGrafter"/>
</dbReference>
<dbReference type="CDD" id="cd11528">
    <property type="entry name" value="NTP-PPase_MazG_Nterm"/>
    <property type="match status" value="1"/>
</dbReference>
<dbReference type="FunFam" id="1.10.287.1080:FF:000003">
    <property type="entry name" value="Nucleoside triphosphate pyrophosphohydrolase"/>
    <property type="match status" value="1"/>
</dbReference>
<reference evidence="7 8" key="1">
    <citation type="submission" date="2018-07" db="EMBL/GenBank/DDBJ databases">
        <title>Marsedoiliclastica nanhaica gen. nov. sp. nov., a novel marine hydrocarbonoclastic bacterium isolated from an in-situ enriched hydrocarbon-degrading consortium in deep-sea sediment.</title>
        <authorList>
            <person name="Dong C."/>
            <person name="Ma T."/>
            <person name="Liu R."/>
            <person name="Shao Z."/>
        </authorList>
    </citation>
    <scope>NUCLEOTIDE SEQUENCE [LARGE SCALE GENOMIC DNA]</scope>
    <source>
        <strain evidence="8">soil36-7</strain>
    </source>
</reference>
<evidence type="ECO:0000313" key="8">
    <source>
        <dbReference type="Proteomes" id="UP000298049"/>
    </source>
</evidence>
<dbReference type="OrthoDB" id="9808939at2"/>
<dbReference type="CDD" id="cd11529">
    <property type="entry name" value="NTP-PPase_MazG_Cterm"/>
    <property type="match status" value="1"/>
</dbReference>
<evidence type="ECO:0000256" key="4">
    <source>
        <dbReference type="ARBA" id="ARBA00074799"/>
    </source>
</evidence>
<evidence type="ECO:0000313" key="7">
    <source>
        <dbReference type="EMBL" id="QCF25301.1"/>
    </source>
</evidence>
<dbReference type="GO" id="GO:0046081">
    <property type="term" value="P:dUTP catabolic process"/>
    <property type="evidence" value="ECO:0007669"/>
    <property type="project" value="TreeGrafter"/>
</dbReference>
<name>A0A4P7XEH2_9ALTE</name>
<keyword evidence="8" id="KW-1185">Reference proteome</keyword>
<comment type="catalytic activity">
    <reaction evidence="1">
        <text>ATP + H2O = AMP + diphosphate + H(+)</text>
        <dbReference type="Rhea" id="RHEA:14245"/>
        <dbReference type="ChEBI" id="CHEBI:15377"/>
        <dbReference type="ChEBI" id="CHEBI:15378"/>
        <dbReference type="ChEBI" id="CHEBI:30616"/>
        <dbReference type="ChEBI" id="CHEBI:33019"/>
        <dbReference type="ChEBI" id="CHEBI:456215"/>
        <dbReference type="EC" id="3.6.1.8"/>
    </reaction>
</comment>
<feature type="domain" description="NTP pyrophosphohydrolase MazG-like" evidence="6">
    <location>
        <begin position="180"/>
        <end position="240"/>
    </location>
</feature>
<dbReference type="EMBL" id="CP031093">
    <property type="protein sequence ID" value="QCF25301.1"/>
    <property type="molecule type" value="Genomic_DNA"/>
</dbReference>
<dbReference type="NCBIfam" id="TIGR00444">
    <property type="entry name" value="mazG"/>
    <property type="match status" value="1"/>
</dbReference>
<sequence length="298" mass="33418">MDQHYTLDDLTALMARLRDPDLGCPWDLAQDFSTIVAHTLEEAYEVADAIERKDYPHLKDELGDLLFQVVFYAQLGREQGHFDLSAIIDNLVRKLLRRHPHVFPGGTLESARAPGDVPEQSEINATWERIKAAERAGGPERKPDPSILADIPAALPAMVRSEKVQKRAAGVGFDWTSVDQVFAKLEEESAEIRGALQHGNADAVEDEVGDLFFVCVNLARYLKVNPEKALRRANRKFEQRFRLMEQSLSGQGADFPSQDEAQLDSLWRQAKAKLLEQQNTPAGADTLGLREDTDKYNP</sequence>
<comment type="similarity">
    <text evidence="2">Belongs to the nucleoside triphosphate pyrophosphohydrolase family.</text>
</comment>